<reference evidence="2 3" key="1">
    <citation type="submission" date="2020-05" db="EMBL/GenBank/DDBJ databases">
        <title>Complete genome sequencing of Campylobacter and Arcobacter type strains.</title>
        <authorList>
            <person name="Miller W.G."/>
            <person name="Yee E."/>
        </authorList>
    </citation>
    <scope>NUCLEOTIDE SEQUENCE [LARGE SCALE GENOMIC DNA]</scope>
    <source>
        <strain evidence="2 3">LMG 25694</strain>
    </source>
</reference>
<dbReference type="PANTHER" id="PTHR42792">
    <property type="entry name" value="FLAGELLIN"/>
    <property type="match status" value="1"/>
</dbReference>
<dbReference type="NCBIfam" id="TIGR02550">
    <property type="entry name" value="flagell_flgL"/>
    <property type="match status" value="1"/>
</dbReference>
<dbReference type="PANTHER" id="PTHR42792:SF1">
    <property type="entry name" value="FLAGELLAR HOOK-ASSOCIATED PROTEIN 3"/>
    <property type="match status" value="1"/>
</dbReference>
<dbReference type="GO" id="GO:0009424">
    <property type="term" value="C:bacterial-type flagellum hook"/>
    <property type="evidence" value="ECO:0007669"/>
    <property type="project" value="InterPro"/>
</dbReference>
<keyword evidence="2" id="KW-0966">Cell projection</keyword>
<dbReference type="KEGG" id="adz:ADFLV_2481"/>
<dbReference type="Pfam" id="PF00669">
    <property type="entry name" value="Flagellin_N"/>
    <property type="match status" value="1"/>
</dbReference>
<organism evidence="2 3">
    <name type="scientific">Arcobacter defluvii</name>
    <dbReference type="NCBI Taxonomy" id="873191"/>
    <lineage>
        <taxon>Bacteria</taxon>
        <taxon>Pseudomonadati</taxon>
        <taxon>Campylobacterota</taxon>
        <taxon>Epsilonproteobacteria</taxon>
        <taxon>Campylobacterales</taxon>
        <taxon>Arcobacteraceae</taxon>
        <taxon>Arcobacter</taxon>
    </lineage>
</organism>
<name>A0AAE7BI98_9BACT</name>
<dbReference type="InterPro" id="IPR001029">
    <property type="entry name" value="Flagellin_N"/>
</dbReference>
<dbReference type="InterPro" id="IPR001492">
    <property type="entry name" value="Flagellin"/>
</dbReference>
<accession>A0AAE7BI98</accession>
<evidence type="ECO:0000259" key="1">
    <source>
        <dbReference type="Pfam" id="PF00669"/>
    </source>
</evidence>
<dbReference type="GO" id="GO:0005198">
    <property type="term" value="F:structural molecule activity"/>
    <property type="evidence" value="ECO:0007669"/>
    <property type="project" value="InterPro"/>
</dbReference>
<keyword evidence="2" id="KW-0282">Flagellum</keyword>
<protein>
    <submittedName>
        <fullName evidence="2">Distal flagellar hook-filament junction protein</fullName>
    </submittedName>
</protein>
<dbReference type="AlphaFoldDB" id="A0AAE7BI98"/>
<proteinExistence type="predicted"/>
<dbReference type="GO" id="GO:0071973">
    <property type="term" value="P:bacterial-type flagellum-dependent cell motility"/>
    <property type="evidence" value="ECO:0007669"/>
    <property type="project" value="InterPro"/>
</dbReference>
<sequence length="381" mass="42249">MINQTDQMMYRLNNLDTLQQKLNYQYAGKKLEYGSDDSVLYSRIISVDDKVRVYEGIKTQVERTTVQNKTSDSSMAAIKKILESINAELIKANTDTTSEDGLKAIATNLSGMKENLLDLANTQVEGEYVFAGSDSSIKPFEVNADGSISYNGDNKLRRVTVEEGSYRERGINGFDVMMYSSATAYKNESLTFNESDRVLDQDGNEWVLDNTTDPVNPILVKYDVDGNQTTDTMPVTFDPTTNTYETPIFTANGTKFEAKTSIFTLIDNVVNSLNKVDSSGNPISISEAKDLISKGAEEIMKAYDGVNIAHADLGSKNKIFEVSLENLTSKITQYNVLSQELSASDYTEIALKAKALELTYTALYSTINKTNQLSLVNFLNN</sequence>
<dbReference type="RefSeq" id="WP_129011672.1">
    <property type="nucleotide sequence ID" value="NZ_CP053835.1"/>
</dbReference>
<dbReference type="Proteomes" id="UP000503313">
    <property type="component" value="Chromosome"/>
</dbReference>
<evidence type="ECO:0000313" key="3">
    <source>
        <dbReference type="Proteomes" id="UP000503313"/>
    </source>
</evidence>
<keyword evidence="2" id="KW-0969">Cilium</keyword>
<feature type="domain" description="Flagellin N-terminal" evidence="1">
    <location>
        <begin position="15"/>
        <end position="133"/>
    </location>
</feature>
<evidence type="ECO:0000313" key="2">
    <source>
        <dbReference type="EMBL" id="QKF78464.1"/>
    </source>
</evidence>
<dbReference type="EMBL" id="CP053835">
    <property type="protein sequence ID" value="QKF78464.1"/>
    <property type="molecule type" value="Genomic_DNA"/>
</dbReference>
<dbReference type="SUPFAM" id="SSF64518">
    <property type="entry name" value="Phase 1 flagellin"/>
    <property type="match status" value="1"/>
</dbReference>
<keyword evidence="3" id="KW-1185">Reference proteome</keyword>
<gene>
    <name evidence="2" type="primary">flgL</name>
    <name evidence="2" type="ORF">ADFLV_2481</name>
</gene>
<dbReference type="InterPro" id="IPR013384">
    <property type="entry name" value="Flagell_FlgL"/>
</dbReference>
<dbReference type="Gene3D" id="1.20.1330.10">
    <property type="entry name" value="f41 fragment of flagellin, N-terminal domain"/>
    <property type="match status" value="1"/>
</dbReference>